<evidence type="ECO:0000313" key="3">
    <source>
        <dbReference type="Proteomes" id="UP000265520"/>
    </source>
</evidence>
<proteinExistence type="predicted"/>
<name>A0A392TZF7_9FABA</name>
<keyword evidence="3" id="KW-1185">Reference proteome</keyword>
<comment type="caution">
    <text evidence="2">The sequence shown here is derived from an EMBL/GenBank/DDBJ whole genome shotgun (WGS) entry which is preliminary data.</text>
</comment>
<feature type="region of interest" description="Disordered" evidence="1">
    <location>
        <begin position="30"/>
        <end position="49"/>
    </location>
</feature>
<sequence>SRAEQPVLLQVAGRRSYVARLDQLASCRQLSPDTGQHSVTASPALARRQ</sequence>
<dbReference type="AlphaFoldDB" id="A0A392TZF7"/>
<evidence type="ECO:0000313" key="2">
    <source>
        <dbReference type="EMBL" id="MCI66541.1"/>
    </source>
</evidence>
<evidence type="ECO:0000256" key="1">
    <source>
        <dbReference type="SAM" id="MobiDB-lite"/>
    </source>
</evidence>
<accession>A0A392TZF7</accession>
<dbReference type="EMBL" id="LXQA010697369">
    <property type="protein sequence ID" value="MCI66541.1"/>
    <property type="molecule type" value="Genomic_DNA"/>
</dbReference>
<organism evidence="2 3">
    <name type="scientific">Trifolium medium</name>
    <dbReference type="NCBI Taxonomy" id="97028"/>
    <lineage>
        <taxon>Eukaryota</taxon>
        <taxon>Viridiplantae</taxon>
        <taxon>Streptophyta</taxon>
        <taxon>Embryophyta</taxon>
        <taxon>Tracheophyta</taxon>
        <taxon>Spermatophyta</taxon>
        <taxon>Magnoliopsida</taxon>
        <taxon>eudicotyledons</taxon>
        <taxon>Gunneridae</taxon>
        <taxon>Pentapetalae</taxon>
        <taxon>rosids</taxon>
        <taxon>fabids</taxon>
        <taxon>Fabales</taxon>
        <taxon>Fabaceae</taxon>
        <taxon>Papilionoideae</taxon>
        <taxon>50 kb inversion clade</taxon>
        <taxon>NPAAA clade</taxon>
        <taxon>Hologalegina</taxon>
        <taxon>IRL clade</taxon>
        <taxon>Trifolieae</taxon>
        <taxon>Trifolium</taxon>
    </lineage>
</organism>
<dbReference type="Proteomes" id="UP000265520">
    <property type="component" value="Unassembled WGS sequence"/>
</dbReference>
<protein>
    <submittedName>
        <fullName evidence="2">Uncharacterized protein</fullName>
    </submittedName>
</protein>
<feature type="non-terminal residue" evidence="2">
    <location>
        <position position="1"/>
    </location>
</feature>
<feature type="compositionally biased region" description="Polar residues" evidence="1">
    <location>
        <begin position="30"/>
        <end position="41"/>
    </location>
</feature>
<reference evidence="2 3" key="1">
    <citation type="journal article" date="2018" name="Front. Plant Sci.">
        <title>Red Clover (Trifolium pratense) and Zigzag Clover (T. medium) - A Picture of Genomic Similarities and Differences.</title>
        <authorList>
            <person name="Dluhosova J."/>
            <person name="Istvanek J."/>
            <person name="Nedelnik J."/>
            <person name="Repkova J."/>
        </authorList>
    </citation>
    <scope>NUCLEOTIDE SEQUENCE [LARGE SCALE GENOMIC DNA]</scope>
    <source>
        <strain evidence="3">cv. 10/8</strain>
        <tissue evidence="2">Leaf</tissue>
    </source>
</reference>